<reference evidence="8 9" key="1">
    <citation type="submission" date="2016-02" db="EMBL/GenBank/DDBJ databases">
        <title>Genome analysis of coral dinoflagellate symbionts highlights evolutionary adaptations to a symbiotic lifestyle.</title>
        <authorList>
            <person name="Aranda M."/>
            <person name="Li Y."/>
            <person name="Liew Y.J."/>
            <person name="Baumgarten S."/>
            <person name="Simakov O."/>
            <person name="Wilson M."/>
            <person name="Piel J."/>
            <person name="Ashoor H."/>
            <person name="Bougouffa S."/>
            <person name="Bajic V.B."/>
            <person name="Ryu T."/>
            <person name="Ravasi T."/>
            <person name="Bayer T."/>
            <person name="Micklem G."/>
            <person name="Kim H."/>
            <person name="Bhak J."/>
            <person name="Lajeunesse T.C."/>
            <person name="Voolstra C.R."/>
        </authorList>
    </citation>
    <scope>NUCLEOTIDE SEQUENCE [LARGE SCALE GENOMIC DNA]</scope>
    <source>
        <strain evidence="8 9">CCMP2467</strain>
    </source>
</reference>
<feature type="region of interest" description="Disordered" evidence="5">
    <location>
        <begin position="278"/>
        <end position="301"/>
    </location>
</feature>
<gene>
    <name evidence="8" type="primary">TPC1</name>
    <name evidence="8" type="ORF">AK812_SmicGene13346</name>
</gene>
<evidence type="ECO:0000313" key="8">
    <source>
        <dbReference type="EMBL" id="OLQ03674.1"/>
    </source>
</evidence>
<dbReference type="GO" id="GO:0005216">
    <property type="term" value="F:monoatomic ion channel activity"/>
    <property type="evidence" value="ECO:0007669"/>
    <property type="project" value="InterPro"/>
</dbReference>
<dbReference type="InterPro" id="IPR005821">
    <property type="entry name" value="Ion_trans_dom"/>
</dbReference>
<evidence type="ECO:0000259" key="7">
    <source>
        <dbReference type="Pfam" id="PF00520"/>
    </source>
</evidence>
<evidence type="ECO:0000256" key="1">
    <source>
        <dbReference type="ARBA" id="ARBA00004141"/>
    </source>
</evidence>
<protein>
    <submittedName>
        <fullName evidence="8">Two pore calcium channel protein 1</fullName>
    </submittedName>
</protein>
<accession>A0A1Q9E8D1</accession>
<name>A0A1Q9E8D1_SYMMI</name>
<evidence type="ECO:0000256" key="2">
    <source>
        <dbReference type="ARBA" id="ARBA00022692"/>
    </source>
</evidence>
<dbReference type="EMBL" id="LSRX01000230">
    <property type="protein sequence ID" value="OLQ03674.1"/>
    <property type="molecule type" value="Genomic_DNA"/>
</dbReference>
<dbReference type="GO" id="GO:0016020">
    <property type="term" value="C:membrane"/>
    <property type="evidence" value="ECO:0007669"/>
    <property type="project" value="UniProtKB-SubCell"/>
</dbReference>
<dbReference type="Pfam" id="PF00520">
    <property type="entry name" value="Ion_trans"/>
    <property type="match status" value="1"/>
</dbReference>
<evidence type="ECO:0000256" key="5">
    <source>
        <dbReference type="SAM" id="MobiDB-lite"/>
    </source>
</evidence>
<comment type="caution">
    <text evidence="8">The sequence shown here is derived from an EMBL/GenBank/DDBJ whole genome shotgun (WGS) entry which is preliminary data.</text>
</comment>
<dbReference type="PANTHER" id="PTHR46726">
    <property type="entry name" value="TWO PORE CHANNEL 3"/>
    <property type="match status" value="1"/>
</dbReference>
<dbReference type="AlphaFoldDB" id="A0A1Q9E8D1"/>
<comment type="subcellular location">
    <subcellularLocation>
        <location evidence="1">Membrane</location>
        <topology evidence="1">Multi-pass membrane protein</topology>
    </subcellularLocation>
</comment>
<dbReference type="PANTHER" id="PTHR46726:SF1">
    <property type="entry name" value="TWO-PORE CALCIUM CHANNEL 3"/>
    <property type="match status" value="1"/>
</dbReference>
<sequence length="301" mass="34019">MAYYPGKAYIARETNSLICNKLRSVGFVLLTCLTGFFLLEMLARVATIGPGRFWNRKRIRNRFDVLSISTLAVSQITAVCYHNAPDYLLRTILALHIVRGICLTQHVKPLLYLVAMVARLVPVYRQLGLLLFLVYYIFATIGLQIFGGRIYEINPKLVGRDFATAGYWALNFNDFPSGLVTLFVLMVVNNWFVVADGFMAVTNDCAAIFFVLFFVTVNLIVLNILIALILESSAAVREELQRLPEEEEDQPRRSWSQRNREFVLQRLLFNEEERLESVVSGHHPGRSSAATSATFPSPNSG</sequence>
<feature type="transmembrane region" description="Helical" evidence="6">
    <location>
        <begin position="206"/>
        <end position="230"/>
    </location>
</feature>
<keyword evidence="2 6" id="KW-0812">Transmembrane</keyword>
<feature type="domain" description="Ion transport" evidence="7">
    <location>
        <begin position="25"/>
        <end position="239"/>
    </location>
</feature>
<feature type="transmembrane region" description="Helical" evidence="6">
    <location>
        <begin position="127"/>
        <end position="147"/>
    </location>
</feature>
<proteinExistence type="predicted"/>
<evidence type="ECO:0000313" key="9">
    <source>
        <dbReference type="Proteomes" id="UP000186817"/>
    </source>
</evidence>
<keyword evidence="9" id="KW-1185">Reference proteome</keyword>
<feature type="transmembrane region" description="Helical" evidence="6">
    <location>
        <begin position="24"/>
        <end position="43"/>
    </location>
</feature>
<evidence type="ECO:0000256" key="4">
    <source>
        <dbReference type="ARBA" id="ARBA00023136"/>
    </source>
</evidence>
<dbReference type="OrthoDB" id="416585at2759"/>
<organism evidence="8 9">
    <name type="scientific">Symbiodinium microadriaticum</name>
    <name type="common">Dinoflagellate</name>
    <name type="synonym">Zooxanthella microadriatica</name>
    <dbReference type="NCBI Taxonomy" id="2951"/>
    <lineage>
        <taxon>Eukaryota</taxon>
        <taxon>Sar</taxon>
        <taxon>Alveolata</taxon>
        <taxon>Dinophyceae</taxon>
        <taxon>Suessiales</taxon>
        <taxon>Symbiodiniaceae</taxon>
        <taxon>Symbiodinium</taxon>
    </lineage>
</organism>
<dbReference type="Gene3D" id="1.10.287.70">
    <property type="match status" value="1"/>
</dbReference>
<keyword evidence="4 6" id="KW-0472">Membrane</keyword>
<dbReference type="SUPFAM" id="SSF81324">
    <property type="entry name" value="Voltage-gated potassium channels"/>
    <property type="match status" value="1"/>
</dbReference>
<dbReference type="InterPro" id="IPR027359">
    <property type="entry name" value="Volt_channel_dom_sf"/>
</dbReference>
<feature type="transmembrane region" description="Helical" evidence="6">
    <location>
        <begin position="175"/>
        <end position="194"/>
    </location>
</feature>
<evidence type="ECO:0000256" key="3">
    <source>
        <dbReference type="ARBA" id="ARBA00022989"/>
    </source>
</evidence>
<evidence type="ECO:0000256" key="6">
    <source>
        <dbReference type="SAM" id="Phobius"/>
    </source>
</evidence>
<dbReference type="Proteomes" id="UP000186817">
    <property type="component" value="Unassembled WGS sequence"/>
</dbReference>
<keyword evidence="3 6" id="KW-1133">Transmembrane helix</keyword>
<dbReference type="Gene3D" id="1.20.120.350">
    <property type="entry name" value="Voltage-gated potassium channels. Chain C"/>
    <property type="match status" value="1"/>
</dbReference>